<evidence type="ECO:0000313" key="3">
    <source>
        <dbReference type="Proteomes" id="UP001180453"/>
    </source>
</evidence>
<feature type="domain" description="N-acetyltransferase" evidence="1">
    <location>
        <begin position="2"/>
        <end position="88"/>
    </location>
</feature>
<dbReference type="InterPro" id="IPR045057">
    <property type="entry name" value="Gcn5-rel_NAT"/>
</dbReference>
<evidence type="ECO:0000259" key="1">
    <source>
        <dbReference type="PROSITE" id="PS51729"/>
    </source>
</evidence>
<dbReference type="CDD" id="cd04301">
    <property type="entry name" value="NAT_SF"/>
    <property type="match status" value="1"/>
</dbReference>
<evidence type="ECO:0000313" key="2">
    <source>
        <dbReference type="EMBL" id="MDR7267602.1"/>
    </source>
</evidence>
<sequence>MTPQHEPDRQRFTLATTPTSVLDYVPGDGQVVFTHTGVPPAYRGQGLAARLVEAGLQWAREQGLKVVPACSYVQLYLQRHPEWQHLVA</sequence>
<dbReference type="PROSITE" id="PS51729">
    <property type="entry name" value="GNAT_YJDJ"/>
    <property type="match status" value="1"/>
</dbReference>
<dbReference type="InterPro" id="IPR016181">
    <property type="entry name" value="Acyl_CoA_acyltransferase"/>
</dbReference>
<dbReference type="RefSeq" id="WP_310259629.1">
    <property type="nucleotide sequence ID" value="NZ_JAVDXU010000001.1"/>
</dbReference>
<dbReference type="SUPFAM" id="SSF55729">
    <property type="entry name" value="Acyl-CoA N-acyltransferases (Nat)"/>
    <property type="match status" value="1"/>
</dbReference>
<accession>A0ABU1YFH3</accession>
<protein>
    <submittedName>
        <fullName evidence="2">GNAT family acetyltransferase</fullName>
    </submittedName>
</protein>
<dbReference type="PANTHER" id="PTHR31435">
    <property type="entry name" value="PROTEIN NATD1"/>
    <property type="match status" value="1"/>
</dbReference>
<dbReference type="PANTHER" id="PTHR31435:SF9">
    <property type="entry name" value="PROTEIN NATD1"/>
    <property type="match status" value="1"/>
</dbReference>
<reference evidence="2 3" key="1">
    <citation type="submission" date="2023-07" db="EMBL/GenBank/DDBJ databases">
        <title>Sorghum-associated microbial communities from plants grown in Nebraska, USA.</title>
        <authorList>
            <person name="Schachtman D."/>
        </authorList>
    </citation>
    <scope>NUCLEOTIDE SEQUENCE [LARGE SCALE GENOMIC DNA]</scope>
    <source>
        <strain evidence="2 3">BE314</strain>
    </source>
</reference>
<dbReference type="Gene3D" id="3.40.630.30">
    <property type="match status" value="1"/>
</dbReference>
<dbReference type="InterPro" id="IPR031165">
    <property type="entry name" value="GNAT_YJDJ"/>
</dbReference>
<dbReference type="EMBL" id="JAVDXU010000001">
    <property type="protein sequence ID" value="MDR7267602.1"/>
    <property type="molecule type" value="Genomic_DNA"/>
</dbReference>
<keyword evidence="3" id="KW-1185">Reference proteome</keyword>
<comment type="caution">
    <text evidence="2">The sequence shown here is derived from an EMBL/GenBank/DDBJ whole genome shotgun (WGS) entry which is preliminary data.</text>
</comment>
<organism evidence="2 3">
    <name type="scientific">Roseateles saccharophilus</name>
    <name type="common">Pseudomonas saccharophila</name>
    <dbReference type="NCBI Taxonomy" id="304"/>
    <lineage>
        <taxon>Bacteria</taxon>
        <taxon>Pseudomonadati</taxon>
        <taxon>Pseudomonadota</taxon>
        <taxon>Betaproteobacteria</taxon>
        <taxon>Burkholderiales</taxon>
        <taxon>Sphaerotilaceae</taxon>
        <taxon>Roseateles</taxon>
    </lineage>
</organism>
<gene>
    <name evidence="2" type="ORF">J2X20_000231</name>
</gene>
<dbReference type="Proteomes" id="UP001180453">
    <property type="component" value="Unassembled WGS sequence"/>
</dbReference>
<proteinExistence type="predicted"/>
<name>A0ABU1YFH3_ROSSA</name>
<dbReference type="Pfam" id="PF14542">
    <property type="entry name" value="Acetyltransf_CG"/>
    <property type="match status" value="1"/>
</dbReference>